<dbReference type="AlphaFoldDB" id="A0A7V2T400"/>
<dbReference type="PANTHER" id="PTHR43767">
    <property type="entry name" value="LONG-CHAIN-FATTY-ACID--COA LIGASE"/>
    <property type="match status" value="1"/>
</dbReference>
<organism evidence="3">
    <name type="scientific">Leucothrix mucor</name>
    <dbReference type="NCBI Taxonomy" id="45248"/>
    <lineage>
        <taxon>Bacteria</taxon>
        <taxon>Pseudomonadati</taxon>
        <taxon>Pseudomonadota</taxon>
        <taxon>Gammaproteobacteria</taxon>
        <taxon>Thiotrichales</taxon>
        <taxon>Thiotrichaceae</taxon>
        <taxon>Leucothrix</taxon>
    </lineage>
</organism>
<gene>
    <name evidence="3" type="ORF">ENJ51_10035</name>
</gene>
<evidence type="ECO:0000259" key="2">
    <source>
        <dbReference type="Pfam" id="PF00501"/>
    </source>
</evidence>
<reference evidence="3" key="1">
    <citation type="journal article" date="2020" name="mSystems">
        <title>Genome- and Community-Level Interaction Insights into Carbon Utilization and Element Cycling Functions of Hydrothermarchaeota in Hydrothermal Sediment.</title>
        <authorList>
            <person name="Zhou Z."/>
            <person name="Liu Y."/>
            <person name="Xu W."/>
            <person name="Pan J."/>
            <person name="Luo Z.H."/>
            <person name="Li M."/>
        </authorList>
    </citation>
    <scope>NUCLEOTIDE SEQUENCE [LARGE SCALE GENOMIC DNA]</scope>
    <source>
        <strain evidence="3">HyVt-493</strain>
    </source>
</reference>
<dbReference type="PROSITE" id="PS00455">
    <property type="entry name" value="AMP_BINDING"/>
    <property type="match status" value="1"/>
</dbReference>
<evidence type="ECO:0000256" key="1">
    <source>
        <dbReference type="ARBA" id="ARBA00022598"/>
    </source>
</evidence>
<sequence length="409" mass="45317">MQHLWKQHYPKGIPTEISFDDYSSIADLFHTSISKYRDRPAYINMGKTLSYDDLDRLTYQFSAYLTSELGLKKGDRIAIMMPNILQYPVVLFAALRAGLVVVNTNPLYTERELEHQLSDAGCSAIVILENFALTLQRVLKNTPIKTVITTRIGDLLDFPKSVLINFVIKHIKKMVPAYDLPDAIRFKDVLAQGAKLPHSDEQLQHDDIAFLQYTGGTTGVAKGAILTHKNMLANLLQAQAWAGADLIGGKETMVTALPLYHIFSLTANALFALELGAKSVLITNPRDYKGFIKTLSKEKFSYITGVNTLFNKLLTTSGFSDLDFSHLKVTLAGGMAVQKAVAEKWKKVTDVPLIEAYGLTETSPAVCVNPLTIKDYTGMIGMPLPSTEVSIRDDNGNEVELGERGELWV</sequence>
<comment type="caution">
    <text evidence="3">The sequence shown here is derived from an EMBL/GenBank/DDBJ whole genome shotgun (WGS) entry which is preliminary data.</text>
</comment>
<dbReference type="PANTHER" id="PTHR43767:SF8">
    <property type="entry name" value="LONG-CHAIN-FATTY-ACID--COA LIGASE"/>
    <property type="match status" value="1"/>
</dbReference>
<dbReference type="Pfam" id="PF00501">
    <property type="entry name" value="AMP-binding"/>
    <property type="match status" value="1"/>
</dbReference>
<dbReference type="Gene3D" id="3.40.50.12780">
    <property type="entry name" value="N-terminal domain of ligase-like"/>
    <property type="match status" value="1"/>
</dbReference>
<dbReference type="InterPro" id="IPR050237">
    <property type="entry name" value="ATP-dep_AMP-bd_enzyme"/>
</dbReference>
<feature type="non-terminal residue" evidence="3">
    <location>
        <position position="409"/>
    </location>
</feature>
<dbReference type="EMBL" id="DRMS01000376">
    <property type="protein sequence ID" value="HFC93138.1"/>
    <property type="molecule type" value="Genomic_DNA"/>
</dbReference>
<feature type="domain" description="AMP-dependent synthetase/ligase" evidence="2">
    <location>
        <begin position="30"/>
        <end position="409"/>
    </location>
</feature>
<dbReference type="InterPro" id="IPR020845">
    <property type="entry name" value="AMP-binding_CS"/>
</dbReference>
<evidence type="ECO:0000313" key="3">
    <source>
        <dbReference type="EMBL" id="HFC93138.1"/>
    </source>
</evidence>
<dbReference type="SUPFAM" id="SSF56801">
    <property type="entry name" value="Acetyl-CoA synthetase-like"/>
    <property type="match status" value="1"/>
</dbReference>
<accession>A0A7V2T400</accession>
<proteinExistence type="predicted"/>
<name>A0A7V2T400_LEUMU</name>
<protein>
    <submittedName>
        <fullName evidence="3">Long-chain-fatty-acid--CoA ligase</fullName>
        <ecNumber evidence="3">6.2.1.3</ecNumber>
    </submittedName>
</protein>
<dbReference type="EC" id="6.2.1.3" evidence="3"/>
<keyword evidence="1 3" id="KW-0436">Ligase</keyword>
<dbReference type="Proteomes" id="UP000885750">
    <property type="component" value="Unassembled WGS sequence"/>
</dbReference>
<dbReference type="InterPro" id="IPR000873">
    <property type="entry name" value="AMP-dep_synth/lig_dom"/>
</dbReference>
<dbReference type="InterPro" id="IPR042099">
    <property type="entry name" value="ANL_N_sf"/>
</dbReference>
<dbReference type="GO" id="GO:0004467">
    <property type="term" value="F:long-chain fatty acid-CoA ligase activity"/>
    <property type="evidence" value="ECO:0007669"/>
    <property type="project" value="UniProtKB-EC"/>
</dbReference>